<accession>A0AAW0W7N6</accession>
<organism evidence="1 2">
    <name type="scientific">Cherax quadricarinatus</name>
    <name type="common">Australian red claw crayfish</name>
    <dbReference type="NCBI Taxonomy" id="27406"/>
    <lineage>
        <taxon>Eukaryota</taxon>
        <taxon>Metazoa</taxon>
        <taxon>Ecdysozoa</taxon>
        <taxon>Arthropoda</taxon>
        <taxon>Crustacea</taxon>
        <taxon>Multicrustacea</taxon>
        <taxon>Malacostraca</taxon>
        <taxon>Eumalacostraca</taxon>
        <taxon>Eucarida</taxon>
        <taxon>Decapoda</taxon>
        <taxon>Pleocyemata</taxon>
        <taxon>Astacidea</taxon>
        <taxon>Parastacoidea</taxon>
        <taxon>Parastacidae</taxon>
        <taxon>Cherax</taxon>
    </lineage>
</organism>
<reference evidence="1 2" key="1">
    <citation type="journal article" date="2024" name="BMC Genomics">
        <title>Genome assembly of redclaw crayfish (Cherax quadricarinatus) provides insights into its immune adaptation and hypoxia tolerance.</title>
        <authorList>
            <person name="Liu Z."/>
            <person name="Zheng J."/>
            <person name="Li H."/>
            <person name="Fang K."/>
            <person name="Wang S."/>
            <person name="He J."/>
            <person name="Zhou D."/>
            <person name="Weng S."/>
            <person name="Chi M."/>
            <person name="Gu Z."/>
            <person name="He J."/>
            <person name="Li F."/>
            <person name="Wang M."/>
        </authorList>
    </citation>
    <scope>NUCLEOTIDE SEQUENCE [LARGE SCALE GENOMIC DNA]</scope>
    <source>
        <strain evidence="1">ZL_2023a</strain>
    </source>
</reference>
<name>A0AAW0W7N6_CHEQU</name>
<keyword evidence="2" id="KW-1185">Reference proteome</keyword>
<dbReference type="Proteomes" id="UP001445076">
    <property type="component" value="Unassembled WGS sequence"/>
</dbReference>
<proteinExistence type="predicted"/>
<protein>
    <submittedName>
        <fullName evidence="1">Uncharacterized protein</fullName>
    </submittedName>
</protein>
<dbReference type="EMBL" id="JARKIK010000083">
    <property type="protein sequence ID" value="KAK8725447.1"/>
    <property type="molecule type" value="Genomic_DNA"/>
</dbReference>
<comment type="caution">
    <text evidence="1">The sequence shown here is derived from an EMBL/GenBank/DDBJ whole genome shotgun (WGS) entry which is preliminary data.</text>
</comment>
<evidence type="ECO:0000313" key="1">
    <source>
        <dbReference type="EMBL" id="KAK8725447.1"/>
    </source>
</evidence>
<sequence length="100" mass="11600">MQLYSCNMMLHNYTPAPRWYTTVPCTTMLHRSIPAPRWYTFILLEHDATQQHQDDTSVRKHHDSTAVTLHHNDTAVSLHHNDTQLYPCTTMTHSCTPAPQ</sequence>
<gene>
    <name evidence="1" type="ORF">OTU49_010861</name>
</gene>
<evidence type="ECO:0000313" key="2">
    <source>
        <dbReference type="Proteomes" id="UP001445076"/>
    </source>
</evidence>
<dbReference type="AlphaFoldDB" id="A0AAW0W7N6"/>